<proteinExistence type="inferred from homology"/>
<dbReference type="InterPro" id="IPR028085">
    <property type="entry name" value="FNIP_mid_dom"/>
</dbReference>
<reference evidence="10" key="1">
    <citation type="journal article" date="2013" name="Genome Biol.">
        <title>Draft genome of the mountain pine beetle, Dendroctonus ponderosae Hopkins, a major forest pest.</title>
        <authorList>
            <person name="Keeling C.I."/>
            <person name="Yuen M.M."/>
            <person name="Liao N.Y."/>
            <person name="Docking T.R."/>
            <person name="Chan S.K."/>
            <person name="Taylor G.A."/>
            <person name="Palmquist D.L."/>
            <person name="Jackman S.D."/>
            <person name="Nguyen A."/>
            <person name="Li M."/>
            <person name="Henderson H."/>
            <person name="Janes J.K."/>
            <person name="Zhao Y."/>
            <person name="Pandoh P."/>
            <person name="Moore R."/>
            <person name="Sperling F.A."/>
            <person name="Huber D.P."/>
            <person name="Birol I."/>
            <person name="Jones S.J."/>
            <person name="Bohlmann J."/>
        </authorList>
    </citation>
    <scope>NUCLEOTIDE SEQUENCE</scope>
</reference>
<evidence type="ECO:0000259" key="8">
    <source>
        <dbReference type="PROSITE" id="PS51836"/>
    </source>
</evidence>
<dbReference type="InterPro" id="IPR028086">
    <property type="entry name" value="FNIP_C_dom"/>
</dbReference>
<evidence type="ECO:0000256" key="4">
    <source>
        <dbReference type="ARBA" id="ARBA00022490"/>
    </source>
</evidence>
<dbReference type="GO" id="GO:0042030">
    <property type="term" value="F:ATPase inhibitor activity"/>
    <property type="evidence" value="ECO:0007669"/>
    <property type="project" value="TreeGrafter"/>
</dbReference>
<keyword evidence="6" id="KW-0458">Lysosome</keyword>
<feature type="compositionally biased region" description="Low complexity" evidence="7">
    <location>
        <begin position="138"/>
        <end position="152"/>
    </location>
</feature>
<dbReference type="InterPro" id="IPR037545">
    <property type="entry name" value="DENN_FNIP1/2"/>
</dbReference>
<sequence>MALFNKLFNGLRNTPRSSQDESNVRQKVPEFTAKEIRLVLFRECDFRGRKLLFDSDVTEKIPMEKAPAEQKFVEVSNNYGYVVNSKQISDYQHLSEMIFGSVAMSFRGTYLKIHSLNDPRRLMFTQVFPTPEGRQKKSSTSSNQSHLSTQSSFDHSIKLDDSGANSAFSTSDQLSDRSTASDTILVCRRLSSNPLDVPGVMPSFSRNSLVVDSGCASGSFASISTGPPNFPTWESVFSNKDLSTLSFSSSGVFKRILRSSTCSLQTSSISLPNSTEVLHKSHNKGSKLGFTIIVEISPEKERLLTQFFMEHIALLEALIWRTHRSIAIAYHCRTSFISLMMDIACNTATWLVNLLNAPSIVTNLWHCLSFGCDDYSKISPFKLALSDESVDLLRTSRQTSASVNSESVFRGLQFSESVSGVRVPSRTDVPSFNFNTCSKTDLAVNNHCNLDADELSEKFLKEFCELVEGVDVKETNFFVSTLLTAVLTHHLGWVATVLPQSNLDAEQIRVFQQPYNALWSQLSDLYGAIGHPLKTSQTVITGSNKNNIISKLLNSLTYFIRFGNIERKNVCRSSVETENQVAGLICVKHDCIPKENYKKYEDHLKELLILEPPKSSCSNIQPSFDLFSKHDQERKISLMPPKGLSKVKSMQGLDDLQNHSTRATKSVGLSRVPSTLQQCLAKPMDVSSEYIAKLPKSSDGTQSSKAKTKPILKCSNFNDLLKLEEKTELEMPSTGNSIEGYDDPNSVIFVLGDNEELVGLRMDERFSAGSSNQAKVPEQVASGAKRKISVGLSKLVSIPTNKPTEPLTDPNCQSCLLQSSSYEALYLENEVHSKAPLLLHARAQSEPPEVRKSTPAKYQYSRVKFNLQQYPQVVRNYMKSKNIELEGLSLGEKVFDKFATVQNNIKLDLSGYESDAEEVEALQTPSNASELEFSPDMGSRDEQELTTEPTISSNLMKLVNIPMPKSLINSIPDCSIPYRTTVIKGLVDTYIPDMVLQGTTDPKHKWHSELRNNLAMNSQHSLLDQPVDEALAIVADTDTWEVQVISSHTYVIDQEVNGVRAVMSQLVANMLESLLQMWKLQIPPKHCIQHIEQSLQQLCLRSKALAQMLIASEFCNIELLASTLQIEVNDVPLMMAVASTYSPEVTHKYGLSFQ</sequence>
<evidence type="ECO:0000313" key="9">
    <source>
        <dbReference type="EnsemblMetazoa" id="XP_019764153.1"/>
    </source>
</evidence>
<evidence type="ECO:0000256" key="1">
    <source>
        <dbReference type="ARBA" id="ARBA00004496"/>
    </source>
</evidence>
<dbReference type="GO" id="GO:0051087">
    <property type="term" value="F:protein-folding chaperone binding"/>
    <property type="evidence" value="ECO:0007669"/>
    <property type="project" value="TreeGrafter"/>
</dbReference>
<dbReference type="PRINTS" id="PR02073">
    <property type="entry name" value="FOLLICULNIP1"/>
</dbReference>
<dbReference type="Pfam" id="PF14638">
    <property type="entry name" value="FNIP_C"/>
    <property type="match status" value="1"/>
</dbReference>
<dbReference type="EnsemblMetazoa" id="XM_019908594.1">
    <property type="protein sequence ID" value="XP_019764153.1"/>
    <property type="gene ID" value="LOC109540280"/>
</dbReference>
<dbReference type="GeneID" id="109540280"/>
<evidence type="ECO:0000256" key="5">
    <source>
        <dbReference type="ARBA" id="ARBA00023136"/>
    </source>
</evidence>
<keyword evidence="5" id="KW-0472">Membrane</keyword>
<name>A0AAR5PT07_DENPD</name>
<dbReference type="PANTHER" id="PTHR21634">
    <property type="entry name" value="RE13835P"/>
    <property type="match status" value="1"/>
</dbReference>
<dbReference type="KEGG" id="dpa:109540280"/>
<dbReference type="PANTHER" id="PTHR21634:SF9">
    <property type="entry name" value="RE13835P"/>
    <property type="match status" value="1"/>
</dbReference>
<reference evidence="9" key="2">
    <citation type="submission" date="2024-08" db="UniProtKB">
        <authorList>
            <consortium name="EnsemblMetazoa"/>
        </authorList>
    </citation>
    <scope>IDENTIFICATION</scope>
</reference>
<keyword evidence="10" id="KW-1185">Reference proteome</keyword>
<dbReference type="Proteomes" id="UP000019118">
    <property type="component" value="Unassembled WGS sequence"/>
</dbReference>
<evidence type="ECO:0000256" key="2">
    <source>
        <dbReference type="ARBA" id="ARBA00004656"/>
    </source>
</evidence>
<dbReference type="Pfam" id="PF14636">
    <property type="entry name" value="FNIP_N"/>
    <property type="match status" value="1"/>
</dbReference>
<comment type="subcellular location">
    <subcellularLocation>
        <location evidence="1">Cytoplasm</location>
    </subcellularLocation>
    <subcellularLocation>
        <location evidence="2">Lysosome membrane</location>
    </subcellularLocation>
</comment>
<protein>
    <recommendedName>
        <fullName evidence="8">UDENN FNIP1/2-type domain-containing protein</fullName>
    </recommendedName>
</protein>
<dbReference type="GO" id="GO:0005765">
    <property type="term" value="C:lysosomal membrane"/>
    <property type="evidence" value="ECO:0007669"/>
    <property type="project" value="UniProtKB-SubCell"/>
</dbReference>
<evidence type="ECO:0000313" key="10">
    <source>
        <dbReference type="Proteomes" id="UP000019118"/>
    </source>
</evidence>
<dbReference type="Pfam" id="PF14637">
    <property type="entry name" value="FNIP_M"/>
    <property type="match status" value="2"/>
</dbReference>
<comment type="similarity">
    <text evidence="3">Belongs to the FNIP family.</text>
</comment>
<dbReference type="InterPro" id="IPR028084">
    <property type="entry name" value="FNIP_N_dom"/>
</dbReference>
<evidence type="ECO:0000256" key="6">
    <source>
        <dbReference type="ARBA" id="ARBA00023228"/>
    </source>
</evidence>
<evidence type="ECO:0000256" key="7">
    <source>
        <dbReference type="SAM" id="MobiDB-lite"/>
    </source>
</evidence>
<dbReference type="InterPro" id="IPR026156">
    <property type="entry name" value="FNIP_fam"/>
</dbReference>
<dbReference type="PROSITE" id="PS51836">
    <property type="entry name" value="DENN_FNIP12"/>
    <property type="match status" value="1"/>
</dbReference>
<feature type="region of interest" description="Disordered" evidence="7">
    <location>
        <begin position="131"/>
        <end position="152"/>
    </location>
</feature>
<keyword evidence="4" id="KW-0963">Cytoplasm</keyword>
<feature type="domain" description="UDENN FNIP1/2-type" evidence="8">
    <location>
        <begin position="31"/>
        <end position="1141"/>
    </location>
</feature>
<organism evidence="9 10">
    <name type="scientific">Dendroctonus ponderosae</name>
    <name type="common">Mountain pine beetle</name>
    <dbReference type="NCBI Taxonomy" id="77166"/>
    <lineage>
        <taxon>Eukaryota</taxon>
        <taxon>Metazoa</taxon>
        <taxon>Ecdysozoa</taxon>
        <taxon>Arthropoda</taxon>
        <taxon>Hexapoda</taxon>
        <taxon>Insecta</taxon>
        <taxon>Pterygota</taxon>
        <taxon>Neoptera</taxon>
        <taxon>Endopterygota</taxon>
        <taxon>Coleoptera</taxon>
        <taxon>Polyphaga</taxon>
        <taxon>Cucujiformia</taxon>
        <taxon>Curculionidae</taxon>
        <taxon>Scolytinae</taxon>
        <taxon>Dendroctonus</taxon>
    </lineage>
</organism>
<evidence type="ECO:0000256" key="3">
    <source>
        <dbReference type="ARBA" id="ARBA00007541"/>
    </source>
</evidence>
<dbReference type="AlphaFoldDB" id="A0AAR5PT07"/>
<accession>A0AAR5PT07</accession>